<dbReference type="Proteomes" id="UP000253410">
    <property type="component" value="Unassembled WGS sequence"/>
</dbReference>
<organism evidence="2 3">
    <name type="scientific">Chitinophaga flava</name>
    <dbReference type="NCBI Taxonomy" id="2259036"/>
    <lineage>
        <taxon>Bacteria</taxon>
        <taxon>Pseudomonadati</taxon>
        <taxon>Bacteroidota</taxon>
        <taxon>Chitinophagia</taxon>
        <taxon>Chitinophagales</taxon>
        <taxon>Chitinophagaceae</taxon>
        <taxon>Chitinophaga</taxon>
    </lineage>
</organism>
<feature type="transmembrane region" description="Helical" evidence="1">
    <location>
        <begin position="9"/>
        <end position="29"/>
    </location>
</feature>
<keyword evidence="1" id="KW-1133">Transmembrane helix</keyword>
<dbReference type="EMBL" id="QFFJ01000001">
    <property type="protein sequence ID" value="RBL92770.1"/>
    <property type="molecule type" value="Genomic_DNA"/>
</dbReference>
<dbReference type="AlphaFoldDB" id="A0A365Y2Q3"/>
<accession>A0A365Y2Q3</accession>
<keyword evidence="3" id="KW-1185">Reference proteome</keyword>
<feature type="transmembrane region" description="Helical" evidence="1">
    <location>
        <begin position="79"/>
        <end position="99"/>
    </location>
</feature>
<sequence>MEARRLKNMVLSAAFAAMISSGVVSLLWLETVELSEAARNSDMYGLGHVLVAFCVICMATSTTTIFLNKLAVVRNNLFLSLLSFFLGPLVVALCFGITVFDKRDIDLFFVMVASFGLPMAFYFARYRKMLDGEDA</sequence>
<keyword evidence="1" id="KW-0812">Transmembrane</keyword>
<proteinExistence type="predicted"/>
<feature type="transmembrane region" description="Helical" evidence="1">
    <location>
        <begin position="105"/>
        <end position="124"/>
    </location>
</feature>
<feature type="transmembrane region" description="Helical" evidence="1">
    <location>
        <begin position="49"/>
        <end position="67"/>
    </location>
</feature>
<evidence type="ECO:0000313" key="3">
    <source>
        <dbReference type="Proteomes" id="UP000253410"/>
    </source>
</evidence>
<name>A0A365Y2Q3_9BACT</name>
<comment type="caution">
    <text evidence="2">The sequence shown here is derived from an EMBL/GenBank/DDBJ whole genome shotgun (WGS) entry which is preliminary data.</text>
</comment>
<keyword evidence="1" id="KW-0472">Membrane</keyword>
<evidence type="ECO:0000313" key="2">
    <source>
        <dbReference type="EMBL" id="RBL92770.1"/>
    </source>
</evidence>
<reference evidence="2 3" key="1">
    <citation type="submission" date="2018-05" db="EMBL/GenBank/DDBJ databases">
        <title>Chitinophaga sp. K3CV102501T nov., isolated from isolated from a monsoon evergreen broad-leaved forest soil.</title>
        <authorList>
            <person name="Lv Y."/>
        </authorList>
    </citation>
    <scope>NUCLEOTIDE SEQUENCE [LARGE SCALE GENOMIC DNA]</scope>
    <source>
        <strain evidence="2 3">GDMCC 1.1325</strain>
    </source>
</reference>
<evidence type="ECO:0000256" key="1">
    <source>
        <dbReference type="SAM" id="Phobius"/>
    </source>
</evidence>
<gene>
    <name evidence="2" type="ORF">DF182_09385</name>
</gene>
<protein>
    <submittedName>
        <fullName evidence="2">Uncharacterized protein</fullName>
    </submittedName>
</protein>